<dbReference type="Proteomes" id="UP001187415">
    <property type="component" value="Unassembled WGS sequence"/>
</dbReference>
<dbReference type="GO" id="GO:0003677">
    <property type="term" value="F:DNA binding"/>
    <property type="evidence" value="ECO:0007669"/>
    <property type="project" value="UniProtKB-KW"/>
</dbReference>
<keyword evidence="8" id="KW-0238">DNA-binding</keyword>
<keyword evidence="4" id="KW-0677">Repeat</keyword>
<dbReference type="PANTHER" id="PTHR24379:SF123">
    <property type="entry name" value="ZINC FINGER AND BTB DOMAIN CONTAINING 17"/>
    <property type="match status" value="1"/>
</dbReference>
<keyword evidence="6" id="KW-0862">Zinc</keyword>
<name>A0AA88MTT9_CHASR</name>
<evidence type="ECO:0000256" key="6">
    <source>
        <dbReference type="ARBA" id="ARBA00022833"/>
    </source>
</evidence>
<protein>
    <recommendedName>
        <fullName evidence="13">C2H2-type domain-containing protein</fullName>
    </recommendedName>
</protein>
<comment type="subcellular location">
    <subcellularLocation>
        <location evidence="1">Nucleus</location>
    </subcellularLocation>
</comment>
<feature type="domain" description="C2H2-type" evidence="13">
    <location>
        <begin position="233"/>
        <end position="261"/>
    </location>
</feature>
<dbReference type="FunFam" id="3.30.160.60:FF:001954">
    <property type="entry name" value="Zinc finger protein 787"/>
    <property type="match status" value="1"/>
</dbReference>
<dbReference type="GO" id="GO:0005634">
    <property type="term" value="C:nucleus"/>
    <property type="evidence" value="ECO:0007669"/>
    <property type="project" value="UniProtKB-SubCell"/>
</dbReference>
<evidence type="ECO:0000256" key="9">
    <source>
        <dbReference type="ARBA" id="ARBA00023163"/>
    </source>
</evidence>
<feature type="domain" description="C2H2-type" evidence="13">
    <location>
        <begin position="394"/>
        <end position="421"/>
    </location>
</feature>
<evidence type="ECO:0000256" key="12">
    <source>
        <dbReference type="SAM" id="MobiDB-lite"/>
    </source>
</evidence>
<evidence type="ECO:0000256" key="10">
    <source>
        <dbReference type="ARBA" id="ARBA00023242"/>
    </source>
</evidence>
<dbReference type="FunFam" id="3.30.160.60:FF:000624">
    <property type="entry name" value="zinc finger protein 697"/>
    <property type="match status" value="1"/>
</dbReference>
<dbReference type="PROSITE" id="PS50157">
    <property type="entry name" value="ZINC_FINGER_C2H2_2"/>
    <property type="match status" value="12"/>
</dbReference>
<dbReference type="Gene3D" id="3.30.160.60">
    <property type="entry name" value="Classic Zinc Finger"/>
    <property type="match status" value="13"/>
</dbReference>
<keyword evidence="15" id="KW-1185">Reference proteome</keyword>
<evidence type="ECO:0000256" key="1">
    <source>
        <dbReference type="ARBA" id="ARBA00004123"/>
    </source>
</evidence>
<feature type="domain" description="C2H2-type" evidence="13">
    <location>
        <begin position="478"/>
        <end position="505"/>
    </location>
</feature>
<keyword evidence="3" id="KW-0479">Metal-binding</keyword>
<evidence type="ECO:0000313" key="15">
    <source>
        <dbReference type="Proteomes" id="UP001187415"/>
    </source>
</evidence>
<feature type="domain" description="C2H2-type" evidence="13">
    <location>
        <begin position="450"/>
        <end position="477"/>
    </location>
</feature>
<dbReference type="PROSITE" id="PS00028">
    <property type="entry name" value="ZINC_FINGER_C2H2_1"/>
    <property type="match status" value="13"/>
</dbReference>
<organism evidence="14 15">
    <name type="scientific">Channa striata</name>
    <name type="common">Snakehead murrel</name>
    <name type="synonym">Ophicephalus striatus</name>
    <dbReference type="NCBI Taxonomy" id="64152"/>
    <lineage>
        <taxon>Eukaryota</taxon>
        <taxon>Metazoa</taxon>
        <taxon>Chordata</taxon>
        <taxon>Craniata</taxon>
        <taxon>Vertebrata</taxon>
        <taxon>Euteleostomi</taxon>
        <taxon>Actinopterygii</taxon>
        <taxon>Neopterygii</taxon>
        <taxon>Teleostei</taxon>
        <taxon>Neoteleostei</taxon>
        <taxon>Acanthomorphata</taxon>
        <taxon>Anabantaria</taxon>
        <taxon>Anabantiformes</taxon>
        <taxon>Channoidei</taxon>
        <taxon>Channidae</taxon>
        <taxon>Channa</taxon>
    </lineage>
</organism>
<sequence>MQPVTKRQVKHTEAALIFTPHAKDTNGDNMKKSDRNRSLPNKAKRMEGQHDVVTVKTENESELDGVAEGGAGEVYTNGLNIQIKEEPHSQEISEEHYDRSTSSCSDTKPDTVTAGSDVHPQRGGIKDEGDSDHHSEYDFTEPAVKGEEGSWIKEDRDREEEPEDPGNIQGDSGEGGDTCPESSSEFFPCPHCTVSFTDLDFLEKHVKWVHQKQYLAKLKKCLSSHTLNLIPKHICTVCSSTFNSKVHLRVHVREAHPSAPPRRLHPCPTCARSFQYLKNLKNHCQRWHNMSVVIRGGHLSCADCGKSFKATWGQGPHLCHEPDNTESEDKPICLDTGVQCPECGKKVCTPQSLEDHMRTHTGDRPFVCKDCGRRFVERSGWRQHMKIHTGEKNYKCQVCGKAFLRSHHLKCHLTTHSGKKEFSCTECGKQFGFKSSLDLHLRTHSSEKPFHCNVCGKNFNTQKNLRVHSKLHTNEKAHQCGDCGLKIGDLGALKIHLRTHTGERPYHCTVCGNRFIRLAHLRNHQRTHTGERPYKCTECDKSFTQSGDLVKHKRIHSGEKPFECPDCHRRYTSSGDLGKHRRSHTNLRPYTCHECEKSFRLSGHLKTHMLTHTGEKPYCCPNCLRRFARSHHLSGHVAKCR</sequence>
<comment type="caution">
    <text evidence="14">The sequence shown here is derived from an EMBL/GenBank/DDBJ whole genome shotgun (WGS) entry which is preliminary data.</text>
</comment>
<feature type="compositionally biased region" description="Basic and acidic residues" evidence="12">
    <location>
        <begin position="124"/>
        <end position="137"/>
    </location>
</feature>
<feature type="domain" description="C2H2-type" evidence="13">
    <location>
        <begin position="590"/>
        <end position="617"/>
    </location>
</feature>
<feature type="compositionally biased region" description="Basic and acidic residues" evidence="12">
    <location>
        <begin position="21"/>
        <end position="37"/>
    </location>
</feature>
<dbReference type="GO" id="GO:0008270">
    <property type="term" value="F:zinc ion binding"/>
    <property type="evidence" value="ECO:0007669"/>
    <property type="project" value="UniProtKB-KW"/>
</dbReference>
<dbReference type="InterPro" id="IPR013087">
    <property type="entry name" value="Znf_C2H2_type"/>
</dbReference>
<dbReference type="PANTHER" id="PTHR24379">
    <property type="entry name" value="KRAB AND ZINC FINGER DOMAIN-CONTAINING"/>
    <property type="match status" value="1"/>
</dbReference>
<feature type="domain" description="C2H2-type" evidence="13">
    <location>
        <begin position="562"/>
        <end position="589"/>
    </location>
</feature>
<comment type="similarity">
    <text evidence="2">Belongs to the krueppel C2H2-type zinc-finger protein family.</text>
</comment>
<feature type="domain" description="C2H2-type" evidence="13">
    <location>
        <begin position="534"/>
        <end position="561"/>
    </location>
</feature>
<accession>A0AA88MTT9</accession>
<evidence type="ECO:0000256" key="3">
    <source>
        <dbReference type="ARBA" id="ARBA00022723"/>
    </source>
</evidence>
<evidence type="ECO:0000256" key="11">
    <source>
        <dbReference type="PROSITE-ProRule" id="PRU00042"/>
    </source>
</evidence>
<feature type="domain" description="C2H2-type" evidence="13">
    <location>
        <begin position="506"/>
        <end position="533"/>
    </location>
</feature>
<evidence type="ECO:0000256" key="4">
    <source>
        <dbReference type="ARBA" id="ARBA00022737"/>
    </source>
</evidence>
<keyword evidence="9" id="KW-0804">Transcription</keyword>
<evidence type="ECO:0000259" key="13">
    <source>
        <dbReference type="PROSITE" id="PS50157"/>
    </source>
</evidence>
<keyword evidence="7" id="KW-0805">Transcription regulation</keyword>
<evidence type="ECO:0000313" key="14">
    <source>
        <dbReference type="EMBL" id="KAK2844816.1"/>
    </source>
</evidence>
<feature type="compositionally biased region" description="Basic and acidic residues" evidence="12">
    <location>
        <begin position="144"/>
        <end position="156"/>
    </location>
</feature>
<feature type="domain" description="C2H2-type" evidence="13">
    <location>
        <begin position="187"/>
        <end position="215"/>
    </location>
</feature>
<gene>
    <name evidence="14" type="ORF">Q5P01_011475</name>
</gene>
<keyword evidence="5 11" id="KW-0863">Zinc-finger</keyword>
<dbReference type="SMART" id="SM00355">
    <property type="entry name" value="ZnF_C2H2"/>
    <property type="match status" value="14"/>
</dbReference>
<keyword evidence="10" id="KW-0539">Nucleus</keyword>
<evidence type="ECO:0000256" key="2">
    <source>
        <dbReference type="ARBA" id="ARBA00006991"/>
    </source>
</evidence>
<feature type="domain" description="C2H2-type" evidence="13">
    <location>
        <begin position="338"/>
        <end position="365"/>
    </location>
</feature>
<dbReference type="InterPro" id="IPR036236">
    <property type="entry name" value="Znf_C2H2_sf"/>
</dbReference>
<evidence type="ECO:0000256" key="5">
    <source>
        <dbReference type="ARBA" id="ARBA00022771"/>
    </source>
</evidence>
<dbReference type="FunFam" id="3.30.160.60:FF:002343">
    <property type="entry name" value="Zinc finger protein 33A"/>
    <property type="match status" value="3"/>
</dbReference>
<feature type="compositionally biased region" description="Basic and acidic residues" evidence="12">
    <location>
        <begin position="83"/>
        <end position="99"/>
    </location>
</feature>
<evidence type="ECO:0000256" key="7">
    <source>
        <dbReference type="ARBA" id="ARBA00023015"/>
    </source>
</evidence>
<dbReference type="Pfam" id="PF13912">
    <property type="entry name" value="zf-C2H2_6"/>
    <property type="match status" value="1"/>
</dbReference>
<proteinExistence type="inferred from homology"/>
<dbReference type="FunFam" id="3.30.160.60:FF:001480">
    <property type="entry name" value="Si:cabz01071911.3"/>
    <property type="match status" value="1"/>
</dbReference>
<feature type="domain" description="C2H2-type" evidence="13">
    <location>
        <begin position="422"/>
        <end position="449"/>
    </location>
</feature>
<dbReference type="Pfam" id="PF00096">
    <property type="entry name" value="zf-C2H2"/>
    <property type="match status" value="9"/>
</dbReference>
<dbReference type="FunFam" id="3.30.160.60:FF:000100">
    <property type="entry name" value="Zinc finger 45-like"/>
    <property type="match status" value="1"/>
</dbReference>
<feature type="domain" description="C2H2-type" evidence="13">
    <location>
        <begin position="366"/>
        <end position="393"/>
    </location>
</feature>
<dbReference type="FunFam" id="3.30.160.60:FF:000385">
    <property type="entry name" value="Zinc finger protein 236 variant"/>
    <property type="match status" value="1"/>
</dbReference>
<dbReference type="EMBL" id="JAUPFM010000008">
    <property type="protein sequence ID" value="KAK2844816.1"/>
    <property type="molecule type" value="Genomic_DNA"/>
</dbReference>
<dbReference type="SUPFAM" id="SSF57667">
    <property type="entry name" value="beta-beta-alpha zinc fingers"/>
    <property type="match status" value="7"/>
</dbReference>
<dbReference type="AlphaFoldDB" id="A0AA88MTT9"/>
<evidence type="ECO:0000256" key="8">
    <source>
        <dbReference type="ARBA" id="ARBA00023125"/>
    </source>
</evidence>
<feature type="region of interest" description="Disordered" evidence="12">
    <location>
        <begin position="1"/>
        <end position="182"/>
    </location>
</feature>
<reference evidence="14" key="1">
    <citation type="submission" date="2023-07" db="EMBL/GenBank/DDBJ databases">
        <title>Chromosome-level Genome Assembly of Striped Snakehead (Channa striata).</title>
        <authorList>
            <person name="Liu H."/>
        </authorList>
    </citation>
    <scope>NUCLEOTIDE SEQUENCE</scope>
    <source>
        <strain evidence="14">Gz</strain>
        <tissue evidence="14">Muscle</tissue>
    </source>
</reference>